<dbReference type="Proteomes" id="UP000006786">
    <property type="component" value="Unassembled WGS sequence"/>
</dbReference>
<dbReference type="PATRIC" id="fig|391937.3.peg.1320"/>
<dbReference type="Pfam" id="PF07012">
    <property type="entry name" value="Curlin_rpt"/>
    <property type="match status" value="1"/>
</dbReference>
<accession>K2N740</accession>
<evidence type="ECO:0000313" key="4">
    <source>
        <dbReference type="EMBL" id="EKF19953.1"/>
    </source>
</evidence>
<keyword evidence="5" id="KW-1185">Reference proteome</keyword>
<dbReference type="STRING" id="391937.NA2_06413"/>
<reference evidence="4 5" key="1">
    <citation type="journal article" date="2012" name="J. Bacteriol.">
        <title>Genome Sequence of Nitratireductor pacificus Type Strain pht-3B.</title>
        <authorList>
            <person name="Lai Q."/>
            <person name="Li G."/>
            <person name="Shao Z."/>
        </authorList>
    </citation>
    <scope>NUCLEOTIDE SEQUENCE [LARGE SCALE GENOMIC DNA]</scope>
    <source>
        <strain evidence="5">pht-3B</strain>
    </source>
</reference>
<dbReference type="InterPro" id="IPR009742">
    <property type="entry name" value="Curlin_rpt"/>
</dbReference>
<organism evidence="4 5">
    <name type="scientific">Nitratireductor pacificus pht-3B</name>
    <dbReference type="NCBI Taxonomy" id="391937"/>
    <lineage>
        <taxon>Bacteria</taxon>
        <taxon>Pseudomonadati</taxon>
        <taxon>Pseudomonadota</taxon>
        <taxon>Alphaproteobacteria</taxon>
        <taxon>Hyphomicrobiales</taxon>
        <taxon>Phyllobacteriaceae</taxon>
        <taxon>Nitratireductor</taxon>
    </lineage>
</organism>
<evidence type="ECO:0000256" key="2">
    <source>
        <dbReference type="ARBA" id="ARBA00022729"/>
    </source>
</evidence>
<comment type="similarity">
    <text evidence="1">Belongs to the CsgA/CsgB family.</text>
</comment>
<dbReference type="AlphaFoldDB" id="K2N740"/>
<evidence type="ECO:0000256" key="1">
    <source>
        <dbReference type="ARBA" id="ARBA00009766"/>
    </source>
</evidence>
<protein>
    <submittedName>
        <fullName evidence="4">Curlin associated repeat-containing protein</fullName>
    </submittedName>
</protein>
<dbReference type="EMBL" id="AMRM01000005">
    <property type="protein sequence ID" value="EKF19953.1"/>
    <property type="molecule type" value="Genomic_DNA"/>
</dbReference>
<name>K2N740_9HYPH</name>
<evidence type="ECO:0000313" key="5">
    <source>
        <dbReference type="Proteomes" id="UP000006786"/>
    </source>
</evidence>
<sequence length="277" mass="27019">MAQTANAGVGSSAIHSDDSASTTIAGEAASAVGDNGGSGLGEARAAANVGDGVIVNTDGNQVGANNIGSADVTSGGLFNSNVQFQVGNGNMAINQQIGTEQESGTLQIGDNNMALISQQDSANEAAIAQVGDDNDAAIVQDGVDNGGAIAQLGDGNSSFGLQVGGPDNYMASSQVGDDNSSVIFQDGVNNTAASLQEDNNNQSFISQGGGTTVSLAAINGMVFGGSLPAGASISGNGIASLGSTNNAAASLQLGDGNRSAILQTGNGNSAINYQNSR</sequence>
<feature type="region of interest" description="Disordered" evidence="3">
    <location>
        <begin position="1"/>
        <end position="21"/>
    </location>
</feature>
<evidence type="ECO:0000256" key="3">
    <source>
        <dbReference type="SAM" id="MobiDB-lite"/>
    </source>
</evidence>
<keyword evidence="2" id="KW-0732">Signal</keyword>
<dbReference type="GO" id="GO:0007155">
    <property type="term" value="P:cell adhesion"/>
    <property type="evidence" value="ECO:0007669"/>
    <property type="project" value="InterPro"/>
</dbReference>
<dbReference type="GO" id="GO:0009289">
    <property type="term" value="C:pilus"/>
    <property type="evidence" value="ECO:0007669"/>
    <property type="project" value="InterPro"/>
</dbReference>
<proteinExistence type="inferred from homology"/>
<gene>
    <name evidence="4" type="ORF">NA2_06413</name>
</gene>
<comment type="caution">
    <text evidence="4">The sequence shown here is derived from an EMBL/GenBank/DDBJ whole genome shotgun (WGS) entry which is preliminary data.</text>
</comment>